<protein>
    <submittedName>
        <fullName evidence="1">Uncharacterized protein</fullName>
    </submittedName>
</protein>
<evidence type="ECO:0000313" key="1">
    <source>
        <dbReference type="EMBL" id="GAH37579.1"/>
    </source>
</evidence>
<reference evidence="1" key="1">
    <citation type="journal article" date="2014" name="Front. Microbiol.">
        <title>High frequency of phylogenetically diverse reductive dehalogenase-homologous genes in deep subseafloor sedimentary metagenomes.</title>
        <authorList>
            <person name="Kawai M."/>
            <person name="Futagami T."/>
            <person name="Toyoda A."/>
            <person name="Takaki Y."/>
            <person name="Nishi S."/>
            <person name="Hori S."/>
            <person name="Arai W."/>
            <person name="Tsubouchi T."/>
            <person name="Morono Y."/>
            <person name="Uchiyama I."/>
            <person name="Ito T."/>
            <person name="Fujiyama A."/>
            <person name="Inagaki F."/>
            <person name="Takami H."/>
        </authorList>
    </citation>
    <scope>NUCLEOTIDE SEQUENCE</scope>
    <source>
        <strain evidence="1">Expedition CK06-06</strain>
    </source>
</reference>
<dbReference type="EMBL" id="BARU01012143">
    <property type="protein sequence ID" value="GAH37579.1"/>
    <property type="molecule type" value="Genomic_DNA"/>
</dbReference>
<sequence length="82" mass="9417">MAEKIKKELFEDHMTFIKLVGEGGVRIFVYGPGGDGDDINLHRAKIFEYLGYMKIEHIIRGENVYAVPKLTEKGEEAYKQIK</sequence>
<gene>
    <name evidence="1" type="ORF">S03H2_22526</name>
</gene>
<accession>X1G7R1</accession>
<organism evidence="1">
    <name type="scientific">marine sediment metagenome</name>
    <dbReference type="NCBI Taxonomy" id="412755"/>
    <lineage>
        <taxon>unclassified sequences</taxon>
        <taxon>metagenomes</taxon>
        <taxon>ecological metagenomes</taxon>
    </lineage>
</organism>
<name>X1G7R1_9ZZZZ</name>
<proteinExistence type="predicted"/>
<comment type="caution">
    <text evidence="1">The sequence shown here is derived from an EMBL/GenBank/DDBJ whole genome shotgun (WGS) entry which is preliminary data.</text>
</comment>
<dbReference type="AlphaFoldDB" id="X1G7R1"/>